<accession>A0A183V5R5</accession>
<proteinExistence type="predicted"/>
<keyword evidence="1" id="KW-0812">Transmembrane</keyword>
<organism evidence="3 4">
    <name type="scientific">Toxocara canis</name>
    <name type="common">Canine roundworm</name>
    <dbReference type="NCBI Taxonomy" id="6265"/>
    <lineage>
        <taxon>Eukaryota</taxon>
        <taxon>Metazoa</taxon>
        <taxon>Ecdysozoa</taxon>
        <taxon>Nematoda</taxon>
        <taxon>Chromadorea</taxon>
        <taxon>Rhabditida</taxon>
        <taxon>Spirurina</taxon>
        <taxon>Ascaridomorpha</taxon>
        <taxon>Ascaridoidea</taxon>
        <taxon>Toxocaridae</taxon>
        <taxon>Toxocara</taxon>
    </lineage>
</organism>
<feature type="transmembrane region" description="Helical" evidence="1">
    <location>
        <begin position="157"/>
        <end position="180"/>
    </location>
</feature>
<evidence type="ECO:0000256" key="1">
    <source>
        <dbReference type="SAM" id="Phobius"/>
    </source>
</evidence>
<dbReference type="Gene3D" id="1.20.1070.10">
    <property type="entry name" value="Rhodopsin 7-helix transmembrane proteins"/>
    <property type="match status" value="1"/>
</dbReference>
<protein>
    <submittedName>
        <fullName evidence="4">7TM_GPCR_Srx domain-containing protein</fullName>
    </submittedName>
</protein>
<dbReference type="SUPFAM" id="SSF81321">
    <property type="entry name" value="Family A G protein-coupled receptor-like"/>
    <property type="match status" value="1"/>
</dbReference>
<feature type="transmembrane region" description="Helical" evidence="1">
    <location>
        <begin position="125"/>
        <end position="145"/>
    </location>
</feature>
<keyword evidence="1" id="KW-0472">Membrane</keyword>
<dbReference type="AlphaFoldDB" id="A0A183V5R5"/>
<gene>
    <name evidence="2" type="ORF">TCNE_LOCUS16085</name>
</gene>
<feature type="transmembrane region" description="Helical" evidence="1">
    <location>
        <begin position="86"/>
        <end position="104"/>
    </location>
</feature>
<dbReference type="Proteomes" id="UP000050794">
    <property type="component" value="Unassembled WGS sequence"/>
</dbReference>
<reference evidence="4" key="1">
    <citation type="submission" date="2016-06" db="UniProtKB">
        <authorList>
            <consortium name="WormBaseParasite"/>
        </authorList>
    </citation>
    <scope>IDENTIFICATION</scope>
</reference>
<evidence type="ECO:0000313" key="3">
    <source>
        <dbReference type="Proteomes" id="UP000050794"/>
    </source>
</evidence>
<reference evidence="2 3" key="2">
    <citation type="submission" date="2018-11" db="EMBL/GenBank/DDBJ databases">
        <authorList>
            <consortium name="Pathogen Informatics"/>
        </authorList>
    </citation>
    <scope>NUCLEOTIDE SEQUENCE [LARGE SCALE GENOMIC DNA]</scope>
</reference>
<dbReference type="EMBL" id="UYWY01023319">
    <property type="protein sequence ID" value="VDM47406.1"/>
    <property type="molecule type" value="Genomic_DNA"/>
</dbReference>
<name>A0A183V5R5_TOXCA</name>
<keyword evidence="3" id="KW-1185">Reference proteome</keyword>
<evidence type="ECO:0000313" key="4">
    <source>
        <dbReference type="WBParaSite" id="TCNE_0001608601-mRNA-1"/>
    </source>
</evidence>
<keyword evidence="1" id="KW-1133">Transmembrane helix</keyword>
<dbReference type="WBParaSite" id="TCNE_0001608601-mRNA-1">
    <property type="protein sequence ID" value="TCNE_0001608601-mRNA-1"/>
    <property type="gene ID" value="TCNE_0001608601"/>
</dbReference>
<sequence>MVDEVLSWKCEFDELTHAHSCACTRRYEVTFIVLWLWTATDFAVYLSSVVNLLYDPERLAFLHSGNEPYFSIARTVEFYVSVSETLLTLAAYVGILGCIWHSAWKQRVKPNSNSAWTVSNRRRDLSILLQAFLISGCALANVIYWNVYRFIYHDSLIASYISTLMWIINCGINPAIYLILSNDNRLILAFTCIVLWGLRRKAEGYSWIFVGTMVLEKNEERKRKI</sequence>
<evidence type="ECO:0000313" key="2">
    <source>
        <dbReference type="EMBL" id="VDM47406.1"/>
    </source>
</evidence>
<feature type="transmembrane region" description="Helical" evidence="1">
    <location>
        <begin position="34"/>
        <end position="54"/>
    </location>
</feature>